<dbReference type="PANTHER" id="PTHR18866">
    <property type="entry name" value="CARBOXYLASE:PYRUVATE/ACETYL-COA/PROPIONYL-COA CARBOXYLASE"/>
    <property type="match status" value="1"/>
</dbReference>
<protein>
    <recommendedName>
        <fullName evidence="1">biotin carboxylase</fullName>
        <ecNumber evidence="1">6.3.4.14</ecNumber>
    </recommendedName>
</protein>
<dbReference type="InterPro" id="IPR016185">
    <property type="entry name" value="PreATP-grasp_dom_sf"/>
</dbReference>
<dbReference type="Pfam" id="PF02786">
    <property type="entry name" value="CPSase_L_D2"/>
    <property type="match status" value="1"/>
</dbReference>
<feature type="compositionally biased region" description="Low complexity" evidence="7">
    <location>
        <begin position="509"/>
        <end position="535"/>
    </location>
</feature>
<evidence type="ECO:0000259" key="8">
    <source>
        <dbReference type="PROSITE" id="PS50975"/>
    </source>
</evidence>
<dbReference type="InterPro" id="IPR050856">
    <property type="entry name" value="Biotin_carboxylase_complex"/>
</dbReference>
<evidence type="ECO:0000256" key="6">
    <source>
        <dbReference type="PROSITE-ProRule" id="PRU00409"/>
    </source>
</evidence>
<evidence type="ECO:0000256" key="5">
    <source>
        <dbReference type="ARBA" id="ARBA00023267"/>
    </source>
</evidence>
<proteinExistence type="predicted"/>
<evidence type="ECO:0000256" key="7">
    <source>
        <dbReference type="SAM" id="MobiDB-lite"/>
    </source>
</evidence>
<dbReference type="InterPro" id="IPR005479">
    <property type="entry name" value="CPAse_ATP-bd"/>
</dbReference>
<feature type="compositionally biased region" description="Basic residues" evidence="7">
    <location>
        <begin position="329"/>
        <end position="346"/>
    </location>
</feature>
<keyword evidence="4 6" id="KW-0067">ATP-binding</keyword>
<dbReference type="SUPFAM" id="SSF56059">
    <property type="entry name" value="Glutathione synthetase ATP-binding domain-like"/>
    <property type="match status" value="1"/>
</dbReference>
<evidence type="ECO:0000256" key="1">
    <source>
        <dbReference type="ARBA" id="ARBA00013263"/>
    </source>
</evidence>
<name>A0ABQ6IAM4_9MICO</name>
<dbReference type="InterPro" id="IPR011761">
    <property type="entry name" value="ATP-grasp"/>
</dbReference>
<feature type="compositionally biased region" description="Basic and acidic residues" evidence="7">
    <location>
        <begin position="419"/>
        <end position="435"/>
    </location>
</feature>
<dbReference type="Pfam" id="PF00289">
    <property type="entry name" value="Biotin_carb_N"/>
    <property type="match status" value="1"/>
</dbReference>
<evidence type="ECO:0000256" key="4">
    <source>
        <dbReference type="ARBA" id="ARBA00022840"/>
    </source>
</evidence>
<feature type="domain" description="ATP-grasp" evidence="8">
    <location>
        <begin position="121"/>
        <end position="320"/>
    </location>
</feature>
<feature type="region of interest" description="Disordered" evidence="7">
    <location>
        <begin position="325"/>
        <end position="535"/>
    </location>
</feature>
<dbReference type="PANTHER" id="PTHR18866:SF33">
    <property type="entry name" value="METHYLCROTONOYL-COA CARBOXYLASE SUBUNIT ALPHA, MITOCHONDRIAL-RELATED"/>
    <property type="match status" value="1"/>
</dbReference>
<evidence type="ECO:0000313" key="10">
    <source>
        <dbReference type="EMBL" id="GMA34714.1"/>
    </source>
</evidence>
<organism evidence="10 11">
    <name type="scientific">Demequina litorisediminis</name>
    <dbReference type="NCBI Taxonomy" id="1849022"/>
    <lineage>
        <taxon>Bacteria</taxon>
        <taxon>Bacillati</taxon>
        <taxon>Actinomycetota</taxon>
        <taxon>Actinomycetes</taxon>
        <taxon>Micrococcales</taxon>
        <taxon>Demequinaceae</taxon>
        <taxon>Demequina</taxon>
    </lineage>
</organism>
<gene>
    <name evidence="10" type="ORF">GCM10025876_09180</name>
</gene>
<evidence type="ECO:0000259" key="9">
    <source>
        <dbReference type="PROSITE" id="PS50979"/>
    </source>
</evidence>
<dbReference type="PROSITE" id="PS00867">
    <property type="entry name" value="CPSASE_2"/>
    <property type="match status" value="1"/>
</dbReference>
<keyword evidence="11" id="KW-1185">Reference proteome</keyword>
<evidence type="ECO:0000256" key="2">
    <source>
        <dbReference type="ARBA" id="ARBA00022598"/>
    </source>
</evidence>
<feature type="compositionally biased region" description="Basic residues" evidence="7">
    <location>
        <begin position="436"/>
        <end position="466"/>
    </location>
</feature>
<dbReference type="PROSITE" id="PS50975">
    <property type="entry name" value="ATP_GRASP"/>
    <property type="match status" value="1"/>
</dbReference>
<comment type="caution">
    <text evidence="10">The sequence shown here is derived from an EMBL/GenBank/DDBJ whole genome shotgun (WGS) entry which is preliminary data.</text>
</comment>
<dbReference type="EC" id="6.3.4.14" evidence="1"/>
<keyword evidence="5" id="KW-0092">Biotin</keyword>
<dbReference type="EMBL" id="BSUN01000001">
    <property type="protein sequence ID" value="GMA34714.1"/>
    <property type="molecule type" value="Genomic_DNA"/>
</dbReference>
<keyword evidence="3 6" id="KW-0547">Nucleotide-binding</keyword>
<evidence type="ECO:0000256" key="3">
    <source>
        <dbReference type="ARBA" id="ARBA00022741"/>
    </source>
</evidence>
<dbReference type="Proteomes" id="UP001157125">
    <property type="component" value="Unassembled WGS sequence"/>
</dbReference>
<dbReference type="SUPFAM" id="SSF52440">
    <property type="entry name" value="PreATP-grasp domain"/>
    <property type="match status" value="1"/>
</dbReference>
<reference evidence="11" key="1">
    <citation type="journal article" date="2019" name="Int. J. Syst. Evol. Microbiol.">
        <title>The Global Catalogue of Microorganisms (GCM) 10K type strain sequencing project: providing services to taxonomists for standard genome sequencing and annotation.</title>
        <authorList>
            <consortium name="The Broad Institute Genomics Platform"/>
            <consortium name="The Broad Institute Genome Sequencing Center for Infectious Disease"/>
            <person name="Wu L."/>
            <person name="Ma J."/>
        </authorList>
    </citation>
    <scope>NUCLEOTIDE SEQUENCE [LARGE SCALE GENOMIC DNA]</scope>
    <source>
        <strain evidence="11">NBRC 112299</strain>
    </source>
</reference>
<keyword evidence="2" id="KW-0436">Ligase</keyword>
<dbReference type="PROSITE" id="PS50979">
    <property type="entry name" value="BC"/>
    <property type="match status" value="1"/>
</dbReference>
<accession>A0ABQ6IAM4</accession>
<dbReference type="InterPro" id="IPR005481">
    <property type="entry name" value="BC-like_N"/>
</dbReference>
<dbReference type="Gene3D" id="3.30.470.20">
    <property type="entry name" value="ATP-grasp fold, B domain"/>
    <property type="match status" value="1"/>
</dbReference>
<evidence type="ECO:0000313" key="11">
    <source>
        <dbReference type="Proteomes" id="UP001157125"/>
    </source>
</evidence>
<dbReference type="InterPro" id="IPR011764">
    <property type="entry name" value="Biotin_carboxylation_dom"/>
</dbReference>
<feature type="compositionally biased region" description="Basic residues" evidence="7">
    <location>
        <begin position="360"/>
        <end position="387"/>
    </location>
</feature>
<feature type="domain" description="Biotin carboxylation" evidence="9">
    <location>
        <begin position="6"/>
        <end position="535"/>
    </location>
</feature>
<sequence>MGSGSGIGKVLIANRAEIAVRVSRSVSALGGTSLAIYADDDGASAHVHAADAAVALERRGDIDPYMDIEQIVEVALTHGVWAIHPGYGFLSENAAFARAVEAAGIVFLGPSPDHIDAFGDKQAARAHAVAAGVPLAAATDDLADAAHARTEIARIGLPVIIKAAGGGGGKGMAVLRDLADVDTAFATVRRVADVAGGGVFAERFIDDARHVEVQVFGDGAGGVVTLGDRDCTLQRRNQKVAEEAPAFDLDPAVRAELHATARALAASVGYRSAGTVEFVVDARTGAASFLEINTRLQVEHPVTEAVTGVDLVEWMLTLGAGDARLSRPVPRHRRGARHRPRRRIPRLRGGPGRRFPPEPRHHHARRVPRRRARRHLGLLRHRGQHPLRPHDRQGHHGGRHQGRGLGAPGRRAGRHADRRHPDQPRAAQRDRDGPPRRRGPAHHRHARRGNHRRHRPYPRRGARLPHHGPGTGRAHGSVAHRCAAVGPHGRPQPSAWATRRSATTRRPRASSAPSPVRASASASRAAPSSPARRRP</sequence>